<sequence length="184" mass="21525">MHHTKGIKYQLLGSSGSKRRTQCAIIDNKSCYGYKKLCTSRDHVFALDMACCLHVYRWEREAITNEFVYRRADWHTEFAHNVVDVTTDPRYDNNLRRYVYVLTQSERMRSRRSQPNTRSTPGIQSGCNENLPMAGDKIDVFDERTCRRVFNMTFDPEMRFVSMKLTSVTSQQKTLYILTDAGKV</sequence>
<accession>H2ZKP7</accession>
<dbReference type="PANTHER" id="PTHR47004:SF1">
    <property type="entry name" value="F-BOX ONLY PROTEIN 24"/>
    <property type="match status" value="1"/>
</dbReference>
<dbReference type="HOGENOM" id="CLU_1467709_0_0_1"/>
<dbReference type="Ensembl" id="ENSCSAVT00000018360.1">
    <property type="protein sequence ID" value="ENSCSAVP00000018163.1"/>
    <property type="gene ID" value="ENSCSAVG00000010688.1"/>
</dbReference>
<dbReference type="AlphaFoldDB" id="H2ZKP7"/>
<dbReference type="Proteomes" id="UP000007875">
    <property type="component" value="Unassembled WGS sequence"/>
</dbReference>
<protein>
    <submittedName>
        <fullName evidence="1">Uncharacterized protein</fullName>
    </submittedName>
</protein>
<dbReference type="InterPro" id="IPR052866">
    <property type="entry name" value="F-box_protein_24"/>
</dbReference>
<proteinExistence type="predicted"/>
<reference evidence="2" key="1">
    <citation type="submission" date="2003-08" db="EMBL/GenBank/DDBJ databases">
        <authorList>
            <person name="Birren B."/>
            <person name="Nusbaum C."/>
            <person name="Abebe A."/>
            <person name="Abouelleil A."/>
            <person name="Adekoya E."/>
            <person name="Ait-zahra M."/>
            <person name="Allen N."/>
            <person name="Allen T."/>
            <person name="An P."/>
            <person name="Anderson M."/>
            <person name="Anderson S."/>
            <person name="Arachchi H."/>
            <person name="Armbruster J."/>
            <person name="Bachantsang P."/>
            <person name="Baldwin J."/>
            <person name="Barry A."/>
            <person name="Bayul T."/>
            <person name="Blitshsteyn B."/>
            <person name="Bloom T."/>
            <person name="Blye J."/>
            <person name="Boguslavskiy L."/>
            <person name="Borowsky M."/>
            <person name="Boukhgalter B."/>
            <person name="Brunache A."/>
            <person name="Butler J."/>
            <person name="Calixte N."/>
            <person name="Calvo S."/>
            <person name="Camarata J."/>
            <person name="Campo K."/>
            <person name="Chang J."/>
            <person name="Cheshatsang Y."/>
            <person name="Citroen M."/>
            <person name="Collymore A."/>
            <person name="Considine T."/>
            <person name="Cook A."/>
            <person name="Cooke P."/>
            <person name="Corum B."/>
            <person name="Cuomo C."/>
            <person name="David R."/>
            <person name="Dawoe T."/>
            <person name="Degray S."/>
            <person name="Dodge S."/>
            <person name="Dooley K."/>
            <person name="Dorje P."/>
            <person name="Dorjee K."/>
            <person name="Dorris L."/>
            <person name="Duffey N."/>
            <person name="Dupes A."/>
            <person name="Elkins T."/>
            <person name="Engels R."/>
            <person name="Erickson J."/>
            <person name="Farina A."/>
            <person name="Faro S."/>
            <person name="Ferreira P."/>
            <person name="Fischer H."/>
            <person name="Fitzgerald M."/>
            <person name="Foley K."/>
            <person name="Gage D."/>
            <person name="Galagan J."/>
            <person name="Gearin G."/>
            <person name="Gnerre S."/>
            <person name="Gnirke A."/>
            <person name="Goyette A."/>
            <person name="Graham J."/>
            <person name="Grandbois E."/>
            <person name="Gyaltsen K."/>
            <person name="Hafez N."/>
            <person name="Hagopian D."/>
            <person name="Hagos B."/>
            <person name="Hall J."/>
            <person name="Hatcher B."/>
            <person name="Heller A."/>
            <person name="Higgins H."/>
            <person name="Honan T."/>
            <person name="Horn A."/>
            <person name="Houde N."/>
            <person name="Hughes L."/>
            <person name="Hulme W."/>
            <person name="Husby E."/>
            <person name="Iliev I."/>
            <person name="Jaffe D."/>
            <person name="Jones C."/>
            <person name="Kamal M."/>
            <person name="Kamat A."/>
            <person name="Kamvysselis M."/>
            <person name="Karlsson E."/>
            <person name="Kells C."/>
            <person name="Kieu A."/>
            <person name="Kisner P."/>
            <person name="Kodira C."/>
            <person name="Kulbokas E."/>
            <person name="Labutti K."/>
            <person name="Lama D."/>
            <person name="Landers T."/>
            <person name="Leger J."/>
            <person name="Levine S."/>
            <person name="Lewis D."/>
            <person name="Lewis T."/>
            <person name="Lindblad-toh K."/>
            <person name="Liu X."/>
            <person name="Lokyitsang T."/>
            <person name="Lokyitsang Y."/>
            <person name="Lucien O."/>
            <person name="Lui A."/>
            <person name="Ma L.J."/>
            <person name="Mabbitt R."/>
            <person name="Macdonald J."/>
            <person name="Maclean C."/>
            <person name="Major J."/>
            <person name="Manning J."/>
            <person name="Marabella R."/>
            <person name="Maru K."/>
            <person name="Matthews C."/>
            <person name="Mauceli E."/>
            <person name="Mccarthy M."/>
            <person name="Mcdonough S."/>
            <person name="Mcghee T."/>
            <person name="Meldrim J."/>
            <person name="Meneus L."/>
            <person name="Mesirov J."/>
            <person name="Mihalev A."/>
            <person name="Mihova T."/>
            <person name="Mikkelsen T."/>
            <person name="Mlenga V."/>
            <person name="Moru K."/>
            <person name="Mozes J."/>
            <person name="Mulrain L."/>
            <person name="Munson G."/>
            <person name="Naylor J."/>
            <person name="Newes C."/>
            <person name="Nguyen C."/>
            <person name="Nguyen N."/>
            <person name="Nguyen T."/>
            <person name="Nicol R."/>
            <person name="Nielsen C."/>
            <person name="Nizzari M."/>
            <person name="Norbu C."/>
            <person name="Norbu N."/>
            <person name="O'donnell P."/>
            <person name="Okoawo O."/>
            <person name="O'leary S."/>
            <person name="Omotosho B."/>
            <person name="O'neill K."/>
            <person name="Osman S."/>
            <person name="Parker S."/>
            <person name="Perrin D."/>
            <person name="Phunkhang P."/>
            <person name="Piqani B."/>
            <person name="Purcell S."/>
            <person name="Rachupka T."/>
            <person name="Ramasamy U."/>
            <person name="Rameau R."/>
            <person name="Ray V."/>
            <person name="Raymond C."/>
            <person name="Retta R."/>
            <person name="Richardson S."/>
            <person name="Rise C."/>
            <person name="Rodriguez J."/>
            <person name="Rogers J."/>
            <person name="Rogov P."/>
            <person name="Rutman M."/>
            <person name="Schupbach R."/>
            <person name="Seaman C."/>
            <person name="Settipalli S."/>
            <person name="Sharpe T."/>
            <person name="Sheridan J."/>
            <person name="Sherpa N."/>
            <person name="Shi J."/>
            <person name="Smirnov S."/>
            <person name="Smith C."/>
            <person name="Sougnez C."/>
            <person name="Spencer B."/>
            <person name="Stalker J."/>
            <person name="Stange-thomann N."/>
            <person name="Stavropoulos S."/>
            <person name="Stetson K."/>
            <person name="Stone C."/>
            <person name="Stone S."/>
            <person name="Stubbs M."/>
            <person name="Talamas J."/>
            <person name="Tchuinga P."/>
            <person name="Tenzing P."/>
            <person name="Tesfaye S."/>
            <person name="Theodore J."/>
            <person name="Thoulutsang Y."/>
            <person name="Topham K."/>
            <person name="Towey S."/>
            <person name="Tsamla T."/>
            <person name="Tsomo N."/>
            <person name="Vallee D."/>
            <person name="Vassiliev H."/>
            <person name="Venkataraman V."/>
            <person name="Vinson J."/>
            <person name="Vo A."/>
            <person name="Wade C."/>
            <person name="Wang S."/>
            <person name="Wangchuk T."/>
            <person name="Wangdi T."/>
            <person name="Whittaker C."/>
            <person name="Wilkinson J."/>
            <person name="Wu Y."/>
            <person name="Wyman D."/>
            <person name="Yadav S."/>
            <person name="Yang S."/>
            <person name="Yang X."/>
            <person name="Yeager S."/>
            <person name="Yee E."/>
            <person name="Young G."/>
            <person name="Zainoun J."/>
            <person name="Zembeck L."/>
            <person name="Zimmer A."/>
            <person name="Zody M."/>
            <person name="Lander E."/>
        </authorList>
    </citation>
    <scope>NUCLEOTIDE SEQUENCE [LARGE SCALE GENOMIC DNA]</scope>
</reference>
<dbReference type="GeneTree" id="ENSGT00390000017455"/>
<reference evidence="1" key="2">
    <citation type="submission" date="2025-08" db="UniProtKB">
        <authorList>
            <consortium name="Ensembl"/>
        </authorList>
    </citation>
    <scope>IDENTIFICATION</scope>
</reference>
<organism evidence="1 2">
    <name type="scientific">Ciona savignyi</name>
    <name type="common">Pacific transparent sea squirt</name>
    <dbReference type="NCBI Taxonomy" id="51511"/>
    <lineage>
        <taxon>Eukaryota</taxon>
        <taxon>Metazoa</taxon>
        <taxon>Chordata</taxon>
        <taxon>Tunicata</taxon>
        <taxon>Ascidiacea</taxon>
        <taxon>Phlebobranchia</taxon>
        <taxon>Cionidae</taxon>
        <taxon>Ciona</taxon>
    </lineage>
</organism>
<dbReference type="PANTHER" id="PTHR47004">
    <property type="entry name" value="F-BOX ONLY PROTEIN 24"/>
    <property type="match status" value="1"/>
</dbReference>
<evidence type="ECO:0000313" key="2">
    <source>
        <dbReference type="Proteomes" id="UP000007875"/>
    </source>
</evidence>
<name>H2ZKP7_CIOSA</name>
<keyword evidence="2" id="KW-1185">Reference proteome</keyword>
<evidence type="ECO:0000313" key="1">
    <source>
        <dbReference type="Ensembl" id="ENSCSAVP00000018163.1"/>
    </source>
</evidence>
<reference evidence="1" key="3">
    <citation type="submission" date="2025-09" db="UniProtKB">
        <authorList>
            <consortium name="Ensembl"/>
        </authorList>
    </citation>
    <scope>IDENTIFICATION</scope>
</reference>